<evidence type="ECO:0000256" key="1">
    <source>
        <dbReference type="ARBA" id="ARBA00004377"/>
    </source>
</evidence>
<evidence type="ECO:0000256" key="9">
    <source>
        <dbReference type="ARBA" id="ARBA00023136"/>
    </source>
</evidence>
<dbReference type="GO" id="GO:0015628">
    <property type="term" value="P:protein secretion by the type II secretion system"/>
    <property type="evidence" value="ECO:0007669"/>
    <property type="project" value="InterPro"/>
</dbReference>
<sequence>MNIPSTQQQGFTLIEIIVVVVIIGILATFVAPKFMGKTDDARIVKANNDIQALESSLDIYKLDNFTYPTTDQGLDSLINQPTADPVPGNWQKGGYVKRLEKDPWGREYQYLSPGEHGEVDVYSYGADGIEGGEGSNADIGNWKSTPGN</sequence>
<dbReference type="Pfam" id="PF07963">
    <property type="entry name" value="N_methyl"/>
    <property type="match status" value="1"/>
</dbReference>
<keyword evidence="9 10" id="KW-0472">Membrane</keyword>
<evidence type="ECO:0000256" key="7">
    <source>
        <dbReference type="ARBA" id="ARBA00022692"/>
    </source>
</evidence>
<dbReference type="NCBIfam" id="TIGR02532">
    <property type="entry name" value="IV_pilin_GFxxxE"/>
    <property type="match status" value="1"/>
</dbReference>
<dbReference type="GO" id="GO:0015627">
    <property type="term" value="C:type II protein secretion system complex"/>
    <property type="evidence" value="ECO:0007669"/>
    <property type="project" value="InterPro"/>
</dbReference>
<name>A0A3B0YKM2_9ZZZZ</name>
<keyword evidence="5" id="KW-0488">Methylation</keyword>
<dbReference type="NCBIfam" id="TIGR01710">
    <property type="entry name" value="typeII_sec_gspG"/>
    <property type="match status" value="1"/>
</dbReference>
<gene>
    <name evidence="12" type="ORF">MNBD_GAMMA10-1789</name>
</gene>
<protein>
    <recommendedName>
        <fullName evidence="3">Type II secretion system core protein G</fullName>
    </recommendedName>
</protein>
<reference evidence="12" key="1">
    <citation type="submission" date="2018-06" db="EMBL/GenBank/DDBJ databases">
        <authorList>
            <person name="Zhirakovskaya E."/>
        </authorList>
    </citation>
    <scope>NUCLEOTIDE SEQUENCE</scope>
</reference>
<dbReference type="PRINTS" id="PR00813">
    <property type="entry name" value="BCTERIALGSPG"/>
</dbReference>
<comment type="similarity">
    <text evidence="2">Belongs to the GSP G family.</text>
</comment>
<evidence type="ECO:0000256" key="2">
    <source>
        <dbReference type="ARBA" id="ARBA00009984"/>
    </source>
</evidence>
<keyword evidence="6" id="KW-0997">Cell inner membrane</keyword>
<dbReference type="EMBL" id="UOFJ01000432">
    <property type="protein sequence ID" value="VAW69474.1"/>
    <property type="molecule type" value="Genomic_DNA"/>
</dbReference>
<comment type="subcellular location">
    <subcellularLocation>
        <location evidence="1">Cell inner membrane</location>
        <topology evidence="1">Single-pass membrane protein</topology>
    </subcellularLocation>
</comment>
<accession>A0A3B0YKM2</accession>
<keyword evidence="7 10" id="KW-0812">Transmembrane</keyword>
<dbReference type="SUPFAM" id="SSF54523">
    <property type="entry name" value="Pili subunits"/>
    <property type="match status" value="1"/>
</dbReference>
<dbReference type="InterPro" id="IPR013545">
    <property type="entry name" value="T2SS_protein-GspG_C"/>
</dbReference>
<keyword evidence="4" id="KW-1003">Cell membrane</keyword>
<dbReference type="AlphaFoldDB" id="A0A3B0YKM2"/>
<dbReference type="PANTHER" id="PTHR30093:SF44">
    <property type="entry name" value="TYPE II SECRETION SYSTEM CORE PROTEIN G"/>
    <property type="match status" value="1"/>
</dbReference>
<organism evidence="12">
    <name type="scientific">hydrothermal vent metagenome</name>
    <dbReference type="NCBI Taxonomy" id="652676"/>
    <lineage>
        <taxon>unclassified sequences</taxon>
        <taxon>metagenomes</taxon>
        <taxon>ecological metagenomes</taxon>
    </lineage>
</organism>
<evidence type="ECO:0000256" key="10">
    <source>
        <dbReference type="SAM" id="Phobius"/>
    </source>
</evidence>
<feature type="transmembrane region" description="Helical" evidence="10">
    <location>
        <begin position="12"/>
        <end position="32"/>
    </location>
</feature>
<dbReference type="PANTHER" id="PTHR30093">
    <property type="entry name" value="GENERAL SECRETION PATHWAY PROTEIN G"/>
    <property type="match status" value="1"/>
</dbReference>
<evidence type="ECO:0000256" key="8">
    <source>
        <dbReference type="ARBA" id="ARBA00022989"/>
    </source>
</evidence>
<evidence type="ECO:0000259" key="11">
    <source>
        <dbReference type="Pfam" id="PF08334"/>
    </source>
</evidence>
<evidence type="ECO:0000256" key="3">
    <source>
        <dbReference type="ARBA" id="ARBA00020042"/>
    </source>
</evidence>
<evidence type="ECO:0000313" key="12">
    <source>
        <dbReference type="EMBL" id="VAW69474.1"/>
    </source>
</evidence>
<evidence type="ECO:0000256" key="6">
    <source>
        <dbReference type="ARBA" id="ARBA00022519"/>
    </source>
</evidence>
<dbReference type="InterPro" id="IPR045584">
    <property type="entry name" value="Pilin-like"/>
</dbReference>
<evidence type="ECO:0000256" key="5">
    <source>
        <dbReference type="ARBA" id="ARBA00022481"/>
    </source>
</evidence>
<keyword evidence="8 10" id="KW-1133">Transmembrane helix</keyword>
<dbReference type="InterPro" id="IPR012902">
    <property type="entry name" value="N_methyl_site"/>
</dbReference>
<evidence type="ECO:0000256" key="4">
    <source>
        <dbReference type="ARBA" id="ARBA00022475"/>
    </source>
</evidence>
<dbReference type="InterPro" id="IPR000983">
    <property type="entry name" value="Bac_GSPG_pilin"/>
</dbReference>
<dbReference type="PROSITE" id="PS00409">
    <property type="entry name" value="PROKAR_NTER_METHYL"/>
    <property type="match status" value="1"/>
</dbReference>
<feature type="domain" description="Type II secretion system protein GspG C-terminal" evidence="11">
    <location>
        <begin position="34"/>
        <end position="142"/>
    </location>
</feature>
<dbReference type="Gene3D" id="3.30.700.10">
    <property type="entry name" value="Glycoprotein, Type 4 Pilin"/>
    <property type="match status" value="1"/>
</dbReference>
<dbReference type="Pfam" id="PF08334">
    <property type="entry name" value="T2SSG"/>
    <property type="match status" value="1"/>
</dbReference>
<dbReference type="InterPro" id="IPR010054">
    <property type="entry name" value="Type2_sec_GspG"/>
</dbReference>
<dbReference type="GO" id="GO:0005886">
    <property type="term" value="C:plasma membrane"/>
    <property type="evidence" value="ECO:0007669"/>
    <property type="project" value="UniProtKB-SubCell"/>
</dbReference>
<proteinExistence type="inferred from homology"/>